<evidence type="ECO:0000259" key="7">
    <source>
        <dbReference type="PROSITE" id="PS50893"/>
    </source>
</evidence>
<keyword evidence="1" id="KW-0813">Transport</keyword>
<keyword evidence="8" id="KW-0378">Hydrolase</keyword>
<evidence type="ECO:0000313" key="11">
    <source>
        <dbReference type="Proteomes" id="UP000092871"/>
    </source>
</evidence>
<evidence type="ECO:0000313" key="9">
    <source>
        <dbReference type="EMBL" id="SBT21264.1"/>
    </source>
</evidence>
<dbReference type="PANTHER" id="PTHR43499">
    <property type="entry name" value="ABC TRANSPORTER I FAMILY MEMBER 1"/>
    <property type="match status" value="1"/>
</dbReference>
<evidence type="ECO:0000313" key="8">
    <source>
        <dbReference type="EMBL" id="SBT16216.1"/>
    </source>
</evidence>
<dbReference type="GO" id="GO:0016887">
    <property type="term" value="F:ATP hydrolysis activity"/>
    <property type="evidence" value="ECO:0007669"/>
    <property type="project" value="InterPro"/>
</dbReference>
<protein>
    <submittedName>
        <fullName evidence="8">Cytochrome c biogenesis ATP-binding export protein CcmA</fullName>
        <ecNumber evidence="8">3.6.3.41</ecNumber>
    </submittedName>
</protein>
<accession>A0A1C3JM31</accession>
<dbReference type="NCBIfam" id="NF010061">
    <property type="entry name" value="PRK13538.1"/>
    <property type="match status" value="1"/>
</dbReference>
<evidence type="ECO:0000256" key="4">
    <source>
        <dbReference type="ARBA" id="ARBA00022840"/>
    </source>
</evidence>
<sequence>MRKTVKLDIKNLSIERGERDLCRDLSFSVQSGDLIRIAGENGAGKSSLMKAILGWVSIEEGELIYNGEDVTQHRDMLLQDQLYLGHTPGIKNVFTALENLKLYCPDKSEQQLEQALEQVQLLAFADTPAAQLSAGQKRRIALARLWLTDKSLWFLDEPFTALDVKGVSTLEERMASHLSEGGAVVITTHQPLLHLSPKVIELSV</sequence>
<dbReference type="EMBL" id="FLRA01000002">
    <property type="protein sequence ID" value="SBT16216.1"/>
    <property type="molecule type" value="Genomic_DNA"/>
</dbReference>
<evidence type="ECO:0000313" key="10">
    <source>
        <dbReference type="Proteomes" id="UP000092840"/>
    </source>
</evidence>
<dbReference type="Gene3D" id="3.40.50.300">
    <property type="entry name" value="P-loop containing nucleotide triphosphate hydrolases"/>
    <property type="match status" value="1"/>
</dbReference>
<dbReference type="InterPro" id="IPR003593">
    <property type="entry name" value="AAA+_ATPase"/>
</dbReference>
<feature type="domain" description="ABC transporter" evidence="7">
    <location>
        <begin position="7"/>
        <end position="202"/>
    </location>
</feature>
<keyword evidence="3" id="KW-0201">Cytochrome c-type biogenesis</keyword>
<dbReference type="InterPro" id="IPR017871">
    <property type="entry name" value="ABC_transporter-like_CS"/>
</dbReference>
<dbReference type="GO" id="GO:0005524">
    <property type="term" value="F:ATP binding"/>
    <property type="evidence" value="ECO:0007669"/>
    <property type="project" value="UniProtKB-KW"/>
</dbReference>
<keyword evidence="10" id="KW-1185">Reference proteome</keyword>
<keyword evidence="4 8" id="KW-0067">ATP-binding</keyword>
<dbReference type="OrthoDB" id="9800654at2"/>
<name>A0A1C3JM31_9GAMM</name>
<reference evidence="8 11" key="2">
    <citation type="submission" date="2016-06" db="EMBL/GenBank/DDBJ databases">
        <authorList>
            <person name="Kjaerup R.B."/>
            <person name="Dalgaard T.S."/>
            <person name="Juul-Madsen H.R."/>
        </authorList>
    </citation>
    <scope>NUCLEOTIDE SEQUENCE [LARGE SCALE GENOMIC DNA]</scope>
    <source>
        <strain evidence="8 11">CECT 5115</strain>
    </source>
</reference>
<dbReference type="EMBL" id="FLRB01000012">
    <property type="protein sequence ID" value="SBT21264.1"/>
    <property type="molecule type" value="Genomic_DNA"/>
</dbReference>
<keyword evidence="6" id="KW-0472">Membrane</keyword>
<dbReference type="InterPro" id="IPR003439">
    <property type="entry name" value="ABC_transporter-like_ATP-bd"/>
</dbReference>
<dbReference type="Proteomes" id="UP000092840">
    <property type="component" value="Unassembled WGS sequence"/>
</dbReference>
<organism evidence="8 11">
    <name type="scientific">Marinomonas gallaica</name>
    <dbReference type="NCBI Taxonomy" id="1806667"/>
    <lineage>
        <taxon>Bacteria</taxon>
        <taxon>Pseudomonadati</taxon>
        <taxon>Pseudomonadota</taxon>
        <taxon>Gammaproteobacteria</taxon>
        <taxon>Oceanospirillales</taxon>
        <taxon>Oceanospirillaceae</taxon>
        <taxon>Marinomonas</taxon>
    </lineage>
</organism>
<dbReference type="InterPro" id="IPR005895">
    <property type="entry name" value="ABC_transptr_haem_export_CcmA"/>
</dbReference>
<dbReference type="AlphaFoldDB" id="A0A1C3JM31"/>
<dbReference type="SUPFAM" id="SSF52540">
    <property type="entry name" value="P-loop containing nucleoside triphosphate hydrolases"/>
    <property type="match status" value="1"/>
</dbReference>
<dbReference type="InterPro" id="IPR027417">
    <property type="entry name" value="P-loop_NTPase"/>
</dbReference>
<evidence type="ECO:0000256" key="1">
    <source>
        <dbReference type="ARBA" id="ARBA00022448"/>
    </source>
</evidence>
<evidence type="ECO:0000256" key="3">
    <source>
        <dbReference type="ARBA" id="ARBA00022748"/>
    </source>
</evidence>
<dbReference type="NCBIfam" id="TIGR01189">
    <property type="entry name" value="ccmA"/>
    <property type="match status" value="1"/>
</dbReference>
<dbReference type="PANTHER" id="PTHR43499:SF1">
    <property type="entry name" value="ABC TRANSPORTER I FAMILY MEMBER 1"/>
    <property type="match status" value="1"/>
</dbReference>
<gene>
    <name evidence="8" type="primary">ccmA</name>
    <name evidence="8" type="ORF">MGA5115_00296</name>
    <name evidence="9" type="ORF">MGA5116_01857</name>
</gene>
<dbReference type="EC" id="3.6.3.41" evidence="8"/>
<dbReference type="PROSITE" id="PS00211">
    <property type="entry name" value="ABC_TRANSPORTER_1"/>
    <property type="match status" value="1"/>
</dbReference>
<dbReference type="PROSITE" id="PS50893">
    <property type="entry name" value="ABC_TRANSPORTER_2"/>
    <property type="match status" value="1"/>
</dbReference>
<dbReference type="GO" id="GO:0022857">
    <property type="term" value="F:transmembrane transporter activity"/>
    <property type="evidence" value="ECO:0007669"/>
    <property type="project" value="InterPro"/>
</dbReference>
<evidence type="ECO:0000256" key="2">
    <source>
        <dbReference type="ARBA" id="ARBA00022741"/>
    </source>
</evidence>
<evidence type="ECO:0000256" key="6">
    <source>
        <dbReference type="ARBA" id="ARBA00023136"/>
    </source>
</evidence>
<dbReference type="GO" id="GO:0017004">
    <property type="term" value="P:cytochrome complex assembly"/>
    <property type="evidence" value="ECO:0007669"/>
    <property type="project" value="UniProtKB-KW"/>
</dbReference>
<dbReference type="Pfam" id="PF00005">
    <property type="entry name" value="ABC_tran"/>
    <property type="match status" value="1"/>
</dbReference>
<keyword evidence="2" id="KW-0547">Nucleotide-binding</keyword>
<dbReference type="SMART" id="SM00382">
    <property type="entry name" value="AAA"/>
    <property type="match status" value="1"/>
</dbReference>
<evidence type="ECO:0000256" key="5">
    <source>
        <dbReference type="ARBA" id="ARBA00022967"/>
    </source>
</evidence>
<keyword evidence="5" id="KW-1278">Translocase</keyword>
<proteinExistence type="predicted"/>
<dbReference type="RefSeq" id="WP_067030740.1">
    <property type="nucleotide sequence ID" value="NZ_FLRA01000002.1"/>
</dbReference>
<reference evidence="9 10" key="1">
    <citation type="submission" date="2016-06" db="EMBL/GenBank/DDBJ databases">
        <authorList>
            <person name="Rodrigo-Torres L."/>
            <person name="Arahal D.R."/>
        </authorList>
    </citation>
    <scope>NUCLEOTIDE SEQUENCE [LARGE SCALE GENOMIC DNA]</scope>
    <source>
        <strain evidence="9 10">CECT 5116</strain>
    </source>
</reference>
<dbReference type="Proteomes" id="UP000092871">
    <property type="component" value="Unassembled WGS sequence"/>
</dbReference>